<dbReference type="OrthoDB" id="6624851at2759"/>
<sequence length="111" mass="12292">VKIRIPKSTSKPPKLTPSQLKLQNLCTCDDDRSVCSETCGFPGEDDGAPANRMNFQVELVTPRAPAKAKPATHSCKQIQCEEENLPCCLPCRNCRAVYTKKKKGRQPKCCL</sequence>
<dbReference type="AlphaFoldDB" id="A0A8S4RP06"/>
<accession>A0A8S4RP06</accession>
<name>A0A8S4RP06_9NEOP</name>
<comment type="caution">
    <text evidence="1">The sequence shown here is derived from an EMBL/GenBank/DDBJ whole genome shotgun (WGS) entry which is preliminary data.</text>
</comment>
<organism evidence="1 2">
    <name type="scientific">Pararge aegeria aegeria</name>
    <dbReference type="NCBI Taxonomy" id="348720"/>
    <lineage>
        <taxon>Eukaryota</taxon>
        <taxon>Metazoa</taxon>
        <taxon>Ecdysozoa</taxon>
        <taxon>Arthropoda</taxon>
        <taxon>Hexapoda</taxon>
        <taxon>Insecta</taxon>
        <taxon>Pterygota</taxon>
        <taxon>Neoptera</taxon>
        <taxon>Endopterygota</taxon>
        <taxon>Lepidoptera</taxon>
        <taxon>Glossata</taxon>
        <taxon>Ditrysia</taxon>
        <taxon>Papilionoidea</taxon>
        <taxon>Nymphalidae</taxon>
        <taxon>Satyrinae</taxon>
        <taxon>Satyrini</taxon>
        <taxon>Parargina</taxon>
        <taxon>Pararge</taxon>
    </lineage>
</organism>
<evidence type="ECO:0000313" key="1">
    <source>
        <dbReference type="EMBL" id="CAH2238623.1"/>
    </source>
</evidence>
<reference evidence="1" key="1">
    <citation type="submission" date="2022-03" db="EMBL/GenBank/DDBJ databases">
        <authorList>
            <person name="Lindestad O."/>
        </authorList>
    </citation>
    <scope>NUCLEOTIDE SEQUENCE</scope>
</reference>
<dbReference type="Proteomes" id="UP000838756">
    <property type="component" value="Unassembled WGS sequence"/>
</dbReference>
<proteinExistence type="predicted"/>
<feature type="non-terminal residue" evidence="1">
    <location>
        <position position="1"/>
    </location>
</feature>
<keyword evidence="2" id="KW-1185">Reference proteome</keyword>
<dbReference type="EMBL" id="CAKXAJ010025371">
    <property type="protein sequence ID" value="CAH2238623.1"/>
    <property type="molecule type" value="Genomic_DNA"/>
</dbReference>
<gene>
    <name evidence="1" type="primary">jg27076</name>
    <name evidence="1" type="ORF">PAEG_LOCUS15686</name>
</gene>
<protein>
    <submittedName>
        <fullName evidence="1">Jg27076 protein</fullName>
    </submittedName>
</protein>
<evidence type="ECO:0000313" key="2">
    <source>
        <dbReference type="Proteomes" id="UP000838756"/>
    </source>
</evidence>